<keyword evidence="3" id="KW-1185">Reference proteome</keyword>
<feature type="transmembrane region" description="Helical" evidence="1">
    <location>
        <begin position="38"/>
        <end position="61"/>
    </location>
</feature>
<protein>
    <recommendedName>
        <fullName evidence="4">ABC3 transporter permease protein domain-containing protein</fullName>
    </recommendedName>
</protein>
<evidence type="ECO:0008006" key="4">
    <source>
        <dbReference type="Google" id="ProtNLM"/>
    </source>
</evidence>
<proteinExistence type="predicted"/>
<dbReference type="AlphaFoldDB" id="A0A657LKE7"/>
<evidence type="ECO:0000313" key="2">
    <source>
        <dbReference type="EMBL" id="OJF90008.1"/>
    </source>
</evidence>
<organism evidence="2 3">
    <name type="scientific">Pararhizobium antarcticum</name>
    <dbReference type="NCBI Taxonomy" id="1798805"/>
    <lineage>
        <taxon>Bacteria</taxon>
        <taxon>Pseudomonadati</taxon>
        <taxon>Pseudomonadota</taxon>
        <taxon>Alphaproteobacteria</taxon>
        <taxon>Hyphomicrobiales</taxon>
        <taxon>Rhizobiaceae</taxon>
        <taxon>Rhizobium/Agrobacterium group</taxon>
        <taxon>Pararhizobium</taxon>
    </lineage>
</organism>
<gene>
    <name evidence="2" type="ORF">AX760_08755</name>
</gene>
<accession>A0A657LKE7</accession>
<dbReference type="Proteomes" id="UP000182661">
    <property type="component" value="Unassembled WGS sequence"/>
</dbReference>
<keyword evidence="1" id="KW-1133">Transmembrane helix</keyword>
<keyword evidence="1" id="KW-0812">Transmembrane</keyword>
<reference evidence="2 3" key="1">
    <citation type="submission" date="2016-02" db="EMBL/GenBank/DDBJ databases">
        <title>Genome sequencing of a beta-galactosidase producing bacteria Rhizobium sp. 59.</title>
        <authorList>
            <person name="Wang D."/>
            <person name="Kot W."/>
            <person name="Qin Y."/>
            <person name="Hansen L."/>
            <person name="Naqvi K."/>
            <person name="Rensing C."/>
        </authorList>
    </citation>
    <scope>NUCLEOTIDE SEQUENCE [LARGE SCALE GENOMIC DNA]</scope>
    <source>
        <strain evidence="2 3">59</strain>
    </source>
</reference>
<comment type="caution">
    <text evidence="2">The sequence shown here is derived from an EMBL/GenBank/DDBJ whole genome shotgun (WGS) entry which is preliminary data.</text>
</comment>
<evidence type="ECO:0000256" key="1">
    <source>
        <dbReference type="SAM" id="Phobius"/>
    </source>
</evidence>
<sequence>MPQIGLFASWFVFNGWQASTIGANNASLSFQLTMNSSVMLTAGLLGLVIGVVGGALPAFSATRLPLTVALRARG</sequence>
<evidence type="ECO:0000313" key="3">
    <source>
        <dbReference type="Proteomes" id="UP000182661"/>
    </source>
</evidence>
<keyword evidence="1" id="KW-0472">Membrane</keyword>
<dbReference type="EMBL" id="LSRP01000151">
    <property type="protein sequence ID" value="OJF90008.1"/>
    <property type="molecule type" value="Genomic_DNA"/>
</dbReference>
<name>A0A657LKE7_9HYPH</name>